<proteinExistence type="predicted"/>
<evidence type="ECO:0000313" key="2">
    <source>
        <dbReference type="Proteomes" id="UP000054324"/>
    </source>
</evidence>
<dbReference type="EMBL" id="KL596721">
    <property type="protein sequence ID" value="KER27496.1"/>
    <property type="molecule type" value="Genomic_DNA"/>
</dbReference>
<keyword evidence="2" id="KW-1185">Reference proteome</keyword>
<reference evidence="1 2" key="1">
    <citation type="submission" date="2013-11" db="EMBL/GenBank/DDBJ databases">
        <title>Opisthorchis viverrini - life in the bile duct.</title>
        <authorList>
            <person name="Young N.D."/>
            <person name="Nagarajan N."/>
            <person name="Lin S.J."/>
            <person name="Korhonen P.K."/>
            <person name="Jex A.R."/>
            <person name="Hall R.S."/>
            <person name="Safavi-Hemami H."/>
            <person name="Kaewkong W."/>
            <person name="Bertrand D."/>
            <person name="Gao S."/>
            <person name="Seet Q."/>
            <person name="Wongkham S."/>
            <person name="Teh B.T."/>
            <person name="Wongkham C."/>
            <person name="Intapan P.M."/>
            <person name="Maleewong W."/>
            <person name="Yang X."/>
            <person name="Hu M."/>
            <person name="Wang Z."/>
            <person name="Hofmann A."/>
            <person name="Sternberg P.W."/>
            <person name="Tan P."/>
            <person name="Wang J."/>
            <person name="Gasser R.B."/>
        </authorList>
    </citation>
    <scope>NUCLEOTIDE SEQUENCE [LARGE SCALE GENOMIC DNA]</scope>
</reference>
<gene>
    <name evidence="1" type="ORF">T265_05457</name>
</gene>
<dbReference type="OrthoDB" id="10452722at2759"/>
<organism evidence="1 2">
    <name type="scientific">Opisthorchis viverrini</name>
    <name type="common">Southeast Asian liver fluke</name>
    <dbReference type="NCBI Taxonomy" id="6198"/>
    <lineage>
        <taxon>Eukaryota</taxon>
        <taxon>Metazoa</taxon>
        <taxon>Spiralia</taxon>
        <taxon>Lophotrochozoa</taxon>
        <taxon>Platyhelminthes</taxon>
        <taxon>Trematoda</taxon>
        <taxon>Digenea</taxon>
        <taxon>Opisthorchiida</taxon>
        <taxon>Opisthorchiata</taxon>
        <taxon>Opisthorchiidae</taxon>
        <taxon>Opisthorchis</taxon>
    </lineage>
</organism>
<dbReference type="RefSeq" id="XP_009168732.1">
    <property type="nucleotide sequence ID" value="XM_009170468.1"/>
</dbReference>
<evidence type="ECO:0000313" key="1">
    <source>
        <dbReference type="EMBL" id="KER27496.1"/>
    </source>
</evidence>
<accession>A0A074ZKB9</accession>
<protein>
    <submittedName>
        <fullName evidence="1">Uncharacterized protein</fullName>
    </submittedName>
</protein>
<dbReference type="GeneID" id="20319639"/>
<dbReference type="KEGG" id="ovi:T265_05457"/>
<sequence>MLAARQLESAFSVVQWVLPLKNVSSTRSCVGLDMCYVCRHEETGPYRAGSFERLTWNPAESLVCDVLRQLNVLHQAASCFSRNDIPDVVIHVYICNVLLIRLLKIRRQPTTGFALFGAHQV</sequence>
<name>A0A074ZKB9_OPIVI</name>
<dbReference type="STRING" id="6198.A0A074ZKB9"/>
<dbReference type="Proteomes" id="UP000054324">
    <property type="component" value="Unassembled WGS sequence"/>
</dbReference>
<dbReference type="AlphaFoldDB" id="A0A074ZKB9"/>
<dbReference type="CTD" id="20319639"/>